<reference evidence="9 10" key="1">
    <citation type="journal article" date="2018" name="Front. Microbiol.">
        <title>Genome-Wide Analysis of Corynespora cassiicola Leaf Fall Disease Putative Effectors.</title>
        <authorList>
            <person name="Lopez D."/>
            <person name="Ribeiro S."/>
            <person name="Label P."/>
            <person name="Fumanal B."/>
            <person name="Venisse J.S."/>
            <person name="Kohler A."/>
            <person name="de Oliveira R.R."/>
            <person name="Labutti K."/>
            <person name="Lipzen A."/>
            <person name="Lail K."/>
            <person name="Bauer D."/>
            <person name="Ohm R.A."/>
            <person name="Barry K.W."/>
            <person name="Spatafora J."/>
            <person name="Grigoriev I.V."/>
            <person name="Martin F.M."/>
            <person name="Pujade-Renaud V."/>
        </authorList>
    </citation>
    <scope>NUCLEOTIDE SEQUENCE [LARGE SCALE GENOMIC DNA]</scope>
    <source>
        <strain evidence="9 10">Philippines</strain>
    </source>
</reference>
<feature type="compositionally biased region" description="Basic and acidic residues" evidence="6">
    <location>
        <begin position="75"/>
        <end position="86"/>
    </location>
</feature>
<dbReference type="STRING" id="1448308.A0A2T2NKG4"/>
<evidence type="ECO:0000313" key="9">
    <source>
        <dbReference type="EMBL" id="PSN65849.1"/>
    </source>
</evidence>
<keyword evidence="4 7" id="KW-1133">Transmembrane helix</keyword>
<feature type="region of interest" description="Disordered" evidence="6">
    <location>
        <begin position="107"/>
        <end position="155"/>
    </location>
</feature>
<dbReference type="InterPro" id="IPR003807">
    <property type="entry name" value="DUF202"/>
</dbReference>
<dbReference type="PANTHER" id="PTHR34187:SF2">
    <property type="entry name" value="DUF202 DOMAIN-CONTAINING PROTEIN"/>
    <property type="match status" value="1"/>
</dbReference>
<evidence type="ECO:0000256" key="7">
    <source>
        <dbReference type="SAM" id="Phobius"/>
    </source>
</evidence>
<keyword evidence="5 7" id="KW-0472">Membrane</keyword>
<dbReference type="AlphaFoldDB" id="A0A2T2NKG4"/>
<feature type="transmembrane region" description="Helical" evidence="7">
    <location>
        <begin position="290"/>
        <end position="312"/>
    </location>
</feature>
<evidence type="ECO:0000259" key="8">
    <source>
        <dbReference type="Pfam" id="PF02656"/>
    </source>
</evidence>
<accession>A0A2T2NKG4</accession>
<feature type="transmembrane region" description="Helical" evidence="7">
    <location>
        <begin position="252"/>
        <end position="269"/>
    </location>
</feature>
<evidence type="ECO:0000256" key="6">
    <source>
        <dbReference type="SAM" id="MobiDB-lite"/>
    </source>
</evidence>
<keyword evidence="10" id="KW-1185">Reference proteome</keyword>
<dbReference type="InterPro" id="IPR052053">
    <property type="entry name" value="IM_YidH-like"/>
</dbReference>
<feature type="domain" description="DUF202" evidence="8">
    <location>
        <begin position="181"/>
        <end position="276"/>
    </location>
</feature>
<feature type="transmembrane region" description="Helical" evidence="7">
    <location>
        <begin position="190"/>
        <end position="211"/>
    </location>
</feature>
<dbReference type="EMBL" id="KZ678136">
    <property type="protein sequence ID" value="PSN65849.1"/>
    <property type="molecule type" value="Genomic_DNA"/>
</dbReference>
<keyword evidence="3 7" id="KW-0812">Transmembrane</keyword>
<evidence type="ECO:0000256" key="3">
    <source>
        <dbReference type="ARBA" id="ARBA00022692"/>
    </source>
</evidence>
<comment type="subcellular location">
    <subcellularLocation>
        <location evidence="1">Cell membrane</location>
        <topology evidence="1">Multi-pass membrane protein</topology>
    </subcellularLocation>
</comment>
<gene>
    <name evidence="9" type="ORF">BS50DRAFT_588651</name>
</gene>
<feature type="compositionally biased region" description="Low complexity" evidence="6">
    <location>
        <begin position="32"/>
        <end position="49"/>
    </location>
</feature>
<dbReference type="GO" id="GO:0005886">
    <property type="term" value="C:plasma membrane"/>
    <property type="evidence" value="ECO:0007669"/>
    <property type="project" value="UniProtKB-SubCell"/>
</dbReference>
<dbReference type="OrthoDB" id="199599at2759"/>
<proteinExistence type="predicted"/>
<evidence type="ECO:0000256" key="4">
    <source>
        <dbReference type="ARBA" id="ARBA00022989"/>
    </source>
</evidence>
<feature type="compositionally biased region" description="Basic and acidic residues" evidence="6">
    <location>
        <begin position="138"/>
        <end position="155"/>
    </location>
</feature>
<protein>
    <recommendedName>
        <fullName evidence="8">DUF202 domain-containing protein</fullName>
    </recommendedName>
</protein>
<evidence type="ECO:0000256" key="1">
    <source>
        <dbReference type="ARBA" id="ARBA00004651"/>
    </source>
</evidence>
<keyword evidence="2" id="KW-1003">Cell membrane</keyword>
<dbReference type="Proteomes" id="UP000240883">
    <property type="component" value="Unassembled WGS sequence"/>
</dbReference>
<organism evidence="9 10">
    <name type="scientific">Corynespora cassiicola Philippines</name>
    <dbReference type="NCBI Taxonomy" id="1448308"/>
    <lineage>
        <taxon>Eukaryota</taxon>
        <taxon>Fungi</taxon>
        <taxon>Dikarya</taxon>
        <taxon>Ascomycota</taxon>
        <taxon>Pezizomycotina</taxon>
        <taxon>Dothideomycetes</taxon>
        <taxon>Pleosporomycetidae</taxon>
        <taxon>Pleosporales</taxon>
        <taxon>Corynesporascaceae</taxon>
        <taxon>Corynespora</taxon>
    </lineage>
</organism>
<dbReference type="PANTHER" id="PTHR34187">
    <property type="entry name" value="FGR18P"/>
    <property type="match status" value="1"/>
</dbReference>
<evidence type="ECO:0000256" key="5">
    <source>
        <dbReference type="ARBA" id="ARBA00023136"/>
    </source>
</evidence>
<feature type="compositionally biased region" description="Basic and acidic residues" evidence="6">
    <location>
        <begin position="1"/>
        <end position="31"/>
    </location>
</feature>
<name>A0A2T2NKG4_CORCC</name>
<dbReference type="Pfam" id="PF02656">
    <property type="entry name" value="DUF202"/>
    <property type="match status" value="1"/>
</dbReference>
<feature type="region of interest" description="Disordered" evidence="6">
    <location>
        <begin position="1"/>
        <end position="87"/>
    </location>
</feature>
<sequence length="318" mass="33449">MADVRVRAPNGRMHEAASHESGDIHRERARASDSSTTSSSTGEPSSSTSKQVPTSMAGAGSRKRNGRAPEAGGEEEARGASRHSDESVPIMQVAQRDYQAISPSLSARAENGNGMNGISGNDGSRQEGTEGEGLEPGDPQRRTESAEREAADVERREGGRLRAFLDKYGSVELENKGSVARDHLALERTFLAWLRTSLSFASIGIAVTQLFRLNTSIQNGSGSGSDSSSGPSPSAPSISSASARLRNLGKPLGATFIGIAVVILFIGFHRYFEAQHYVIRGKFPASRGSVIVVSLVAGALIVSSLVVILAVAPGAYEL</sequence>
<evidence type="ECO:0000256" key="2">
    <source>
        <dbReference type="ARBA" id="ARBA00022475"/>
    </source>
</evidence>
<evidence type="ECO:0000313" key="10">
    <source>
        <dbReference type="Proteomes" id="UP000240883"/>
    </source>
</evidence>